<gene>
    <name evidence="2" type="ORF">CLOHYLEM_07198</name>
</gene>
<accession>C0C531</accession>
<dbReference type="eggNOG" id="COG3039">
    <property type="taxonomic scope" value="Bacteria"/>
</dbReference>
<dbReference type="InterPro" id="IPR025668">
    <property type="entry name" value="Tnp_DDE_dom"/>
</dbReference>
<reference evidence="2" key="1">
    <citation type="submission" date="2009-02" db="EMBL/GenBank/DDBJ databases">
        <authorList>
            <person name="Fulton L."/>
            <person name="Clifton S."/>
            <person name="Fulton B."/>
            <person name="Xu J."/>
            <person name="Minx P."/>
            <person name="Pepin K.H."/>
            <person name="Johnson M."/>
            <person name="Bhonagiri V."/>
            <person name="Nash W.E."/>
            <person name="Mardis E.R."/>
            <person name="Wilson R.K."/>
        </authorList>
    </citation>
    <scope>NUCLEOTIDE SEQUENCE [LARGE SCALE GENOMIC DNA]</scope>
    <source>
        <strain evidence="2">DSM 15053</strain>
    </source>
</reference>
<name>C0C531_9FIRM</name>
<dbReference type="AlphaFoldDB" id="C0C531"/>
<organism evidence="2 3">
    <name type="scientific">[Clostridium] hylemonae DSM 15053</name>
    <dbReference type="NCBI Taxonomy" id="553973"/>
    <lineage>
        <taxon>Bacteria</taxon>
        <taxon>Bacillati</taxon>
        <taxon>Bacillota</taxon>
        <taxon>Clostridia</taxon>
        <taxon>Lachnospirales</taxon>
        <taxon>Lachnospiraceae</taxon>
    </lineage>
</organism>
<protein>
    <recommendedName>
        <fullName evidence="1">Transposase DDE domain-containing protein</fullName>
    </recommendedName>
</protein>
<evidence type="ECO:0000313" key="2">
    <source>
        <dbReference type="EMBL" id="EEG72798.1"/>
    </source>
</evidence>
<dbReference type="Pfam" id="PF13751">
    <property type="entry name" value="DDE_Tnp_1_6"/>
    <property type="match status" value="1"/>
</dbReference>
<dbReference type="HOGENOM" id="CLU_2153964_0_0_9"/>
<feature type="domain" description="Transposase DDE" evidence="1">
    <location>
        <begin position="29"/>
        <end position="78"/>
    </location>
</feature>
<dbReference type="EMBL" id="ABYI02000036">
    <property type="protein sequence ID" value="EEG72798.1"/>
    <property type="molecule type" value="Genomic_DNA"/>
</dbReference>
<keyword evidence="3" id="KW-1185">Reference proteome</keyword>
<dbReference type="Proteomes" id="UP000004893">
    <property type="component" value="Unassembled WGS sequence"/>
</dbReference>
<reference evidence="2" key="2">
    <citation type="submission" date="2013-06" db="EMBL/GenBank/DDBJ databases">
        <title>Draft genome sequence of Clostridium hylemonae (DSM 15053).</title>
        <authorList>
            <person name="Sudarsanam P."/>
            <person name="Ley R."/>
            <person name="Guruge J."/>
            <person name="Turnbaugh P.J."/>
            <person name="Mahowald M."/>
            <person name="Liep D."/>
            <person name="Gordon J."/>
        </authorList>
    </citation>
    <scope>NUCLEOTIDE SEQUENCE</scope>
    <source>
        <strain evidence="2">DSM 15053</strain>
    </source>
</reference>
<comment type="caution">
    <text evidence="2">The sequence shown here is derived from an EMBL/GenBank/DDBJ whole genome shotgun (WGS) entry which is preliminary data.</text>
</comment>
<dbReference type="STRING" id="553973.CLOHYLEM_07198"/>
<sequence>MPEDSHKTYLGRLYRSVKRYPPFAKRARKLRDTLQTIEQVFADAKEKYKMRYTAYRGLKRGSMWVRLKYAAMNLKKLAMWGWKALHLELISRDNLFQSETAQKGGLRHLYC</sequence>
<evidence type="ECO:0000259" key="1">
    <source>
        <dbReference type="Pfam" id="PF13751"/>
    </source>
</evidence>
<proteinExistence type="predicted"/>
<evidence type="ECO:0000313" key="3">
    <source>
        <dbReference type="Proteomes" id="UP000004893"/>
    </source>
</evidence>